<keyword evidence="2" id="KW-0732">Signal</keyword>
<gene>
    <name evidence="3" type="ORF">GMRT_10213</name>
</gene>
<evidence type="ECO:0000256" key="2">
    <source>
        <dbReference type="SAM" id="SignalP"/>
    </source>
</evidence>
<protein>
    <submittedName>
        <fullName evidence="3">Uncharacterized protein</fullName>
    </submittedName>
</protein>
<organism evidence="3 4">
    <name type="scientific">Giardia muris</name>
    <dbReference type="NCBI Taxonomy" id="5742"/>
    <lineage>
        <taxon>Eukaryota</taxon>
        <taxon>Metamonada</taxon>
        <taxon>Diplomonadida</taxon>
        <taxon>Hexamitidae</taxon>
        <taxon>Giardiinae</taxon>
        <taxon>Giardia</taxon>
    </lineage>
</organism>
<sequence>MRFVIDVLGIFRFMSVCTDAEQTVEAYLEQLCQEFGRLYQLAFSPRFVQISRYTVSTEPVSLSVTVGGAFSNGERIKATPDERWCDRLRRTPWTILGLDDSEFDTRIELLRKIYGDQCNTSVLGSCLLRASGNLSKATAICSFLRPETLNNSRRVTFVRPREDLHRRAETPSGSGKDSRKVKV</sequence>
<feature type="signal peptide" evidence="2">
    <location>
        <begin position="1"/>
        <end position="20"/>
    </location>
</feature>
<dbReference type="AlphaFoldDB" id="A0A4Z1SUH6"/>
<dbReference type="Proteomes" id="UP000315496">
    <property type="component" value="Chromosome 1"/>
</dbReference>
<evidence type="ECO:0000313" key="4">
    <source>
        <dbReference type="Proteomes" id="UP000315496"/>
    </source>
</evidence>
<evidence type="ECO:0000256" key="1">
    <source>
        <dbReference type="SAM" id="MobiDB-lite"/>
    </source>
</evidence>
<evidence type="ECO:0000313" key="3">
    <source>
        <dbReference type="EMBL" id="TNJ29494.1"/>
    </source>
</evidence>
<proteinExistence type="predicted"/>
<dbReference type="EMBL" id="VDLU01000001">
    <property type="protein sequence ID" value="TNJ29494.1"/>
    <property type="molecule type" value="Genomic_DNA"/>
</dbReference>
<feature type="chain" id="PRO_5021192086" evidence="2">
    <location>
        <begin position="21"/>
        <end position="183"/>
    </location>
</feature>
<dbReference type="VEuPathDB" id="GiardiaDB:GMRT_10213"/>
<keyword evidence="4" id="KW-1185">Reference proteome</keyword>
<feature type="compositionally biased region" description="Basic and acidic residues" evidence="1">
    <location>
        <begin position="160"/>
        <end position="169"/>
    </location>
</feature>
<name>A0A4Z1SUH6_GIAMU</name>
<reference evidence="3 4" key="1">
    <citation type="submission" date="2019-05" db="EMBL/GenBank/DDBJ databases">
        <title>The compact genome of Giardia muris reveals important steps in the evolution of intestinal protozoan parasites.</title>
        <authorList>
            <person name="Xu F."/>
            <person name="Jimenez-Gonzalez A."/>
            <person name="Einarsson E."/>
            <person name="Astvaldsson A."/>
            <person name="Peirasmaki D."/>
            <person name="Eckmann L."/>
            <person name="Andersson J.O."/>
            <person name="Svard S.G."/>
            <person name="Jerlstrom-Hultqvist J."/>
        </authorList>
    </citation>
    <scope>NUCLEOTIDE SEQUENCE [LARGE SCALE GENOMIC DNA]</scope>
    <source>
        <strain evidence="3 4">Roberts-Thomson</strain>
    </source>
</reference>
<dbReference type="OrthoDB" id="10252825at2759"/>
<comment type="caution">
    <text evidence="3">The sequence shown here is derived from an EMBL/GenBank/DDBJ whole genome shotgun (WGS) entry which is preliminary data.</text>
</comment>
<feature type="region of interest" description="Disordered" evidence="1">
    <location>
        <begin position="160"/>
        <end position="183"/>
    </location>
</feature>
<accession>A0A4Z1SUH6</accession>